<proteinExistence type="inferred from homology"/>
<dbReference type="PANTHER" id="PTHR13049:SF2">
    <property type="entry name" value="COILED-COIL DOMAIN-CONTAINING PROTEIN 25"/>
    <property type="match status" value="1"/>
</dbReference>
<dbReference type="InterPro" id="IPR008532">
    <property type="entry name" value="NFACT_RNA-bd"/>
</dbReference>
<organism evidence="4 5">
    <name type="scientific">Orbilia ellipsospora</name>
    <dbReference type="NCBI Taxonomy" id="2528407"/>
    <lineage>
        <taxon>Eukaryota</taxon>
        <taxon>Fungi</taxon>
        <taxon>Dikarya</taxon>
        <taxon>Ascomycota</taxon>
        <taxon>Pezizomycotina</taxon>
        <taxon>Orbiliomycetes</taxon>
        <taxon>Orbiliales</taxon>
        <taxon>Orbiliaceae</taxon>
        <taxon>Orbilia</taxon>
    </lineage>
</organism>
<evidence type="ECO:0000256" key="2">
    <source>
        <dbReference type="SAM" id="MobiDB-lite"/>
    </source>
</evidence>
<dbReference type="Proteomes" id="UP001365542">
    <property type="component" value="Unassembled WGS sequence"/>
</dbReference>
<feature type="domain" description="NFACT RNA-binding" evidence="3">
    <location>
        <begin position="1"/>
        <end position="112"/>
    </location>
</feature>
<dbReference type="InterPro" id="IPR039730">
    <property type="entry name" value="Jlp2/Ccd25"/>
</dbReference>
<evidence type="ECO:0000313" key="4">
    <source>
        <dbReference type="EMBL" id="KAK6535216.1"/>
    </source>
</evidence>
<dbReference type="AlphaFoldDB" id="A0AAV9X3D6"/>
<feature type="compositionally biased region" description="Basic and acidic residues" evidence="2">
    <location>
        <begin position="159"/>
        <end position="188"/>
    </location>
</feature>
<dbReference type="EMBL" id="JAVHJO010000010">
    <property type="protein sequence ID" value="KAK6535216.1"/>
    <property type="molecule type" value="Genomic_DNA"/>
</dbReference>
<feature type="compositionally biased region" description="Polar residues" evidence="2">
    <location>
        <begin position="198"/>
        <end position="208"/>
    </location>
</feature>
<feature type="region of interest" description="Disordered" evidence="2">
    <location>
        <begin position="159"/>
        <end position="215"/>
    </location>
</feature>
<reference evidence="4 5" key="1">
    <citation type="submission" date="2019-10" db="EMBL/GenBank/DDBJ databases">
        <authorList>
            <person name="Palmer J.M."/>
        </authorList>
    </citation>
    <scope>NUCLEOTIDE SEQUENCE [LARGE SCALE GENOMIC DNA]</scope>
    <source>
        <strain evidence="4 5">TWF694</strain>
    </source>
</reference>
<comment type="caution">
    <text evidence="4">The sequence shown here is derived from an EMBL/GenBank/DDBJ whole genome shotgun (WGS) entry which is preliminary data.</text>
</comment>
<evidence type="ECO:0000313" key="5">
    <source>
        <dbReference type="Proteomes" id="UP001365542"/>
    </source>
</evidence>
<dbReference type="Pfam" id="PF05670">
    <property type="entry name" value="NFACT-R_1"/>
    <property type="match status" value="1"/>
</dbReference>
<accession>A0AAV9X3D6</accession>
<evidence type="ECO:0000259" key="3">
    <source>
        <dbReference type="Pfam" id="PF05670"/>
    </source>
</evidence>
<keyword evidence="5" id="KW-1185">Reference proteome</keyword>
<protein>
    <submittedName>
        <fullName evidence="4">Coiled-coil domain-containing protein 25</fullName>
    </submittedName>
</protein>
<gene>
    <name evidence="4" type="primary">CCDC25</name>
    <name evidence="4" type="ORF">TWF694_001684</name>
</gene>
<sequence>MVYYFTSDVVDPPAFIYVGKDKVENEELIKHGWDRDVWFHADKLSSAHIYLRMREGDSWEDIPEDLLTDCAQLTKANSIEGNKKDNVPIVYTPWNNLKKDGSMAVGQVGFKDPKKVKRIMVVQRQNPIVNRLNKTKKEEYPNLYQQKEDHLREIRKRERIEQQEKKKEERKVEQERQELKYQKDHAYDEWNDEEAVAGSSNQHGQSYSDFEDDFM</sequence>
<dbReference type="PANTHER" id="PTHR13049">
    <property type="entry name" value="DUF814-RELATED"/>
    <property type="match status" value="1"/>
</dbReference>
<evidence type="ECO:0000256" key="1">
    <source>
        <dbReference type="ARBA" id="ARBA00008998"/>
    </source>
</evidence>
<name>A0AAV9X3D6_9PEZI</name>
<comment type="similarity">
    <text evidence="1">Belongs to the CCDC25 family.</text>
</comment>